<evidence type="ECO:0000256" key="1">
    <source>
        <dbReference type="SAM" id="Phobius"/>
    </source>
</evidence>
<dbReference type="EMBL" id="PZQS01000011">
    <property type="protein sequence ID" value="PVD21775.1"/>
    <property type="molecule type" value="Genomic_DNA"/>
</dbReference>
<name>A0A2T7NKT7_POMCA</name>
<evidence type="ECO:0000313" key="3">
    <source>
        <dbReference type="Proteomes" id="UP000245119"/>
    </source>
</evidence>
<keyword evidence="1" id="KW-0812">Transmembrane</keyword>
<keyword evidence="1" id="KW-0472">Membrane</keyword>
<dbReference type="Proteomes" id="UP000245119">
    <property type="component" value="Linkage Group LG11"/>
</dbReference>
<keyword evidence="3" id="KW-1185">Reference proteome</keyword>
<organism evidence="2 3">
    <name type="scientific">Pomacea canaliculata</name>
    <name type="common">Golden apple snail</name>
    <dbReference type="NCBI Taxonomy" id="400727"/>
    <lineage>
        <taxon>Eukaryota</taxon>
        <taxon>Metazoa</taxon>
        <taxon>Spiralia</taxon>
        <taxon>Lophotrochozoa</taxon>
        <taxon>Mollusca</taxon>
        <taxon>Gastropoda</taxon>
        <taxon>Caenogastropoda</taxon>
        <taxon>Architaenioglossa</taxon>
        <taxon>Ampullarioidea</taxon>
        <taxon>Ampullariidae</taxon>
        <taxon>Pomacea</taxon>
    </lineage>
</organism>
<accession>A0A2T7NKT7</accession>
<proteinExistence type="predicted"/>
<evidence type="ECO:0000313" key="2">
    <source>
        <dbReference type="EMBL" id="PVD21775.1"/>
    </source>
</evidence>
<dbReference type="SUPFAM" id="SSF52540">
    <property type="entry name" value="P-loop containing nucleoside triphosphate hydrolases"/>
    <property type="match status" value="1"/>
</dbReference>
<sequence length="858" mass="97238">MAATSLTCSFPVDLSVAKIDFSVHHANGTGKAVLDCLWVKGKLECFDAPGYIFNRNVSNQLTIYIQHAFPNLTGEYYCKLSDSTNYDIQHCQLTLKTEETTNKASLAIGLGCAFAAVAVVIIVLVIFFRKKLFRRRLFMRPKSEVEVHEEEQPMVSSKNKNANVKKKISEKEKEITKEFQDFLENSILKMYPNMLNGCYFVPPIYFNKTRYKKQFVADQVVYVPEKSEQREVRHDLAVQQVMSCLNHLTQHRKEEMFVLTQFQYSDYLSSPGDKYEKHSLPVPEEEDDSVGSFDFLIVHRQYGVLVGVVKAVQEEDVENSKHELQRNDISIIEEVQEAVKQLIKANDTIRHLMGDHENFPKVRQTLILPNLSRNSLQRALKDHHDIAVELRQCLEVDAVKDPTELCVCSEHLPHCSKPVHFNKGFVTYIRQCWKWTTSNDVRWNDTLHRSMISRFFGPATQSTLKVSEDYERFMLPKTLAEAVSLTGDLYSRSVLQQDIIKQFHDKHTVFLTGPPNTGKTRILTLAGATCLSRGQNVFVVKDTSSPYDPFLSQHLKSLNMPPNNQPTSNALGEVYEEACNFESEKSVKECVERIANTSLKENQTICVLLDIGHLKGKRAKMFCETLSHKVVGDHLRLWVSCTGDSCPTQGFRWTCNEIVNCPPAVVREVVKYKENTKAKNTNIILPPTDGPPVKYIYYKTSLRDEPHGSLKCGQGVGSFLVTELLITGNESASQSAQKAQLRFKDVLIIFGKDCSIEENSGFLMGLRDKGISVHAAKREENTVVVKDDSDSAWAMSVSCMETYRVKRKVVVYVEYYSLFKTGGETRDRAVTSCTSQLILVQPTVAVTALLATETQHHS</sequence>
<gene>
    <name evidence="2" type="ORF">C0Q70_17576</name>
</gene>
<feature type="transmembrane region" description="Helical" evidence="1">
    <location>
        <begin position="106"/>
        <end position="128"/>
    </location>
</feature>
<dbReference type="InterPro" id="IPR027417">
    <property type="entry name" value="P-loop_NTPase"/>
</dbReference>
<dbReference type="OrthoDB" id="6143625at2759"/>
<keyword evidence="1" id="KW-1133">Transmembrane helix</keyword>
<dbReference type="AlphaFoldDB" id="A0A2T7NKT7"/>
<protein>
    <recommendedName>
        <fullName evidence="4">Ig-like domain-containing protein</fullName>
    </recommendedName>
</protein>
<reference evidence="2 3" key="1">
    <citation type="submission" date="2018-04" db="EMBL/GenBank/DDBJ databases">
        <title>The genome of golden apple snail Pomacea canaliculata provides insight into stress tolerance and invasive adaptation.</title>
        <authorList>
            <person name="Liu C."/>
            <person name="Liu B."/>
            <person name="Ren Y."/>
            <person name="Zhang Y."/>
            <person name="Wang H."/>
            <person name="Li S."/>
            <person name="Jiang F."/>
            <person name="Yin L."/>
            <person name="Zhang G."/>
            <person name="Qian W."/>
            <person name="Fan W."/>
        </authorList>
    </citation>
    <scope>NUCLEOTIDE SEQUENCE [LARGE SCALE GENOMIC DNA]</scope>
    <source>
        <strain evidence="2">SZHN2017</strain>
        <tissue evidence="2">Muscle</tissue>
    </source>
</reference>
<comment type="caution">
    <text evidence="2">The sequence shown here is derived from an EMBL/GenBank/DDBJ whole genome shotgun (WGS) entry which is preliminary data.</text>
</comment>
<evidence type="ECO:0008006" key="4">
    <source>
        <dbReference type="Google" id="ProtNLM"/>
    </source>
</evidence>